<name>A0A224Y6W7_9HEMI</name>
<organism evidence="2">
    <name type="scientific">Panstrongylus lignarius</name>
    <dbReference type="NCBI Taxonomy" id="156445"/>
    <lineage>
        <taxon>Eukaryota</taxon>
        <taxon>Metazoa</taxon>
        <taxon>Ecdysozoa</taxon>
        <taxon>Arthropoda</taxon>
        <taxon>Hexapoda</taxon>
        <taxon>Insecta</taxon>
        <taxon>Pterygota</taxon>
        <taxon>Neoptera</taxon>
        <taxon>Paraneoptera</taxon>
        <taxon>Hemiptera</taxon>
        <taxon>Heteroptera</taxon>
        <taxon>Panheteroptera</taxon>
        <taxon>Cimicomorpha</taxon>
        <taxon>Reduviidae</taxon>
        <taxon>Triatominae</taxon>
        <taxon>Panstrongylus</taxon>
    </lineage>
</organism>
<sequence length="68" mass="7886">MCSRYLVTVVLLHDLVAEHMPLQLLYRLSVVGFVFAVNLQSLMMPIRVAIHQQQNPALVVNWQLWLMP</sequence>
<dbReference type="EMBL" id="GFTR01000157">
    <property type="protein sequence ID" value="JAW16269.1"/>
    <property type="molecule type" value="Transcribed_RNA"/>
</dbReference>
<keyword evidence="1" id="KW-0472">Membrane</keyword>
<protein>
    <submittedName>
        <fullName evidence="2">Uncharacterized protein</fullName>
    </submittedName>
</protein>
<evidence type="ECO:0000313" key="2">
    <source>
        <dbReference type="EMBL" id="JAW16269.1"/>
    </source>
</evidence>
<keyword evidence="1" id="KW-1133">Transmembrane helix</keyword>
<accession>A0A224Y6W7</accession>
<feature type="transmembrane region" description="Helical" evidence="1">
    <location>
        <begin position="24"/>
        <end position="43"/>
    </location>
</feature>
<proteinExistence type="predicted"/>
<reference evidence="2" key="1">
    <citation type="journal article" date="2018" name="PLoS Negl. Trop. Dis.">
        <title>An insight into the salivary gland and fat body transcriptome of Panstrongylus lignarius (Hemiptera: Heteroptera), the main vector of Chagas disease in Peru.</title>
        <authorList>
            <person name="Nevoa J.C."/>
            <person name="Mendes M.T."/>
            <person name="da Silva M.V."/>
            <person name="Soares S.C."/>
            <person name="Oliveira C.J.F."/>
            <person name="Ribeiro J.M.C."/>
        </authorList>
    </citation>
    <scope>NUCLEOTIDE SEQUENCE</scope>
</reference>
<evidence type="ECO:0000256" key="1">
    <source>
        <dbReference type="SAM" id="Phobius"/>
    </source>
</evidence>
<dbReference type="AlphaFoldDB" id="A0A224Y6W7"/>
<keyword evidence="1" id="KW-0812">Transmembrane</keyword>